<comment type="similarity">
    <text evidence="1">Belongs to the short-chain dehydrogenases/reductases (SDR) family.</text>
</comment>
<dbReference type="GO" id="GO:0016491">
    <property type="term" value="F:oxidoreductase activity"/>
    <property type="evidence" value="ECO:0007669"/>
    <property type="project" value="UniProtKB-KW"/>
</dbReference>
<protein>
    <submittedName>
        <fullName evidence="3">Unplaced genomic scaffold supercont1.8, whole genome shotgun sequence</fullName>
    </submittedName>
</protein>
<keyword evidence="2" id="KW-0560">Oxidoreductase</keyword>
<dbReference type="PRINTS" id="PR00081">
    <property type="entry name" value="GDHRDH"/>
</dbReference>
<dbReference type="PRINTS" id="PR00080">
    <property type="entry name" value="SDRFAMILY"/>
</dbReference>
<dbReference type="PANTHER" id="PTHR43180">
    <property type="entry name" value="3-OXOACYL-(ACYL-CARRIER-PROTEIN) REDUCTASE (AFU_ORTHOLOGUE AFUA_6G11210)"/>
    <property type="match status" value="1"/>
</dbReference>
<dbReference type="FunFam" id="3.40.50.720:FF:000084">
    <property type="entry name" value="Short-chain dehydrogenase reductase"/>
    <property type="match status" value="1"/>
</dbReference>
<dbReference type="OrthoDB" id="4131217at2759"/>
<reference evidence="3" key="1">
    <citation type="submission" date="2015-01" db="EMBL/GenBank/DDBJ databases">
        <title>The Genome Sequence of Cryptococcus gattii CA1280.</title>
        <authorList>
            <consortium name="The Broad Institute Genomics Platform"/>
            <person name="Cuomo C."/>
            <person name="Litvintseva A."/>
            <person name="Chen Y."/>
            <person name="Heitman J."/>
            <person name="Sun S."/>
            <person name="Springer D."/>
            <person name="Dromer F."/>
            <person name="Young S."/>
            <person name="Zeng Q."/>
            <person name="Gargeya S."/>
            <person name="Abouelleil A."/>
            <person name="Alvarado L."/>
            <person name="Chapman S.B."/>
            <person name="Gainer-Dewar J."/>
            <person name="Goldberg J."/>
            <person name="Griggs A."/>
            <person name="Gujja S."/>
            <person name="Hansen M."/>
            <person name="Howarth C."/>
            <person name="Imamovic A."/>
            <person name="Larimer J."/>
            <person name="Murphy C."/>
            <person name="Naylor J."/>
            <person name="Pearson M."/>
            <person name="Priest M."/>
            <person name="Roberts A."/>
            <person name="Saif S."/>
            <person name="Shea T."/>
            <person name="Sykes S."/>
            <person name="Wortman J."/>
            <person name="Nusbaum C."/>
            <person name="Birren B."/>
        </authorList>
    </citation>
    <scope>NUCLEOTIDE SEQUENCE [LARGE SCALE GENOMIC DNA]</scope>
    <source>
        <strain evidence="3">CA1280</strain>
    </source>
</reference>
<dbReference type="AlphaFoldDB" id="A0A0D0UGX6"/>
<name>A0A0D0UGX6_CRYGA</name>
<gene>
    <name evidence="3" type="ORF">I312_03256</name>
</gene>
<dbReference type="Gene3D" id="3.40.50.720">
    <property type="entry name" value="NAD(P)-binding Rossmann-like Domain"/>
    <property type="match status" value="1"/>
</dbReference>
<evidence type="ECO:0000256" key="2">
    <source>
        <dbReference type="ARBA" id="ARBA00023002"/>
    </source>
</evidence>
<evidence type="ECO:0000313" key="3">
    <source>
        <dbReference type="EMBL" id="KIR47493.1"/>
    </source>
</evidence>
<dbReference type="PANTHER" id="PTHR43180:SF66">
    <property type="entry name" value="SHORT-CHAIN DEHYDROGENASE_REDUCTASE FAMILY PROTEIN"/>
    <property type="match status" value="1"/>
</dbReference>
<dbReference type="EMBL" id="KN847980">
    <property type="protein sequence ID" value="KIR47493.1"/>
    <property type="molecule type" value="Genomic_DNA"/>
</dbReference>
<dbReference type="CDD" id="cd05233">
    <property type="entry name" value="SDR_c"/>
    <property type="match status" value="1"/>
</dbReference>
<evidence type="ECO:0000256" key="1">
    <source>
        <dbReference type="ARBA" id="ARBA00006484"/>
    </source>
</evidence>
<dbReference type="SUPFAM" id="SSF51735">
    <property type="entry name" value="NAD(P)-binding Rossmann-fold domains"/>
    <property type="match status" value="1"/>
</dbReference>
<dbReference type="InterPro" id="IPR002347">
    <property type="entry name" value="SDR_fam"/>
</dbReference>
<accession>A0A0D0UGX6</accession>
<proteinExistence type="inferred from homology"/>
<sequence length="331" mass="35106">MTGTGSSKSRAPSMAERTAEVHQLRGQVLDGVRARAQEIKQESGRLKGKVGIITGVGPEVGIGTAASKLFSKEGVEHLYLLDHNDEGLPKLVSYLKEHYPGTKVTFVRGDAADHKAVSALVDRTLEEEGHFDFFFANAGISQIAKPVKANNGNIMSFSRPLKDVEEDEFNEIMRINALGVFVAIKYASVAMAKLCPEKGKSIPGGSIVLTASIAGLKANAGPIPYSASKAAVISMAQTAAYALTGLNIRVNAVCPGLIETDMTKPLFDFVRANGHDSKIGQLNPTLRQGIGHEVAQLALFLVSDESSYVNGQALAVDGGLSASVPYVRSKI</sequence>
<organism evidence="3">
    <name type="scientific">Cryptococcus bacillisporus CA1280</name>
    <dbReference type="NCBI Taxonomy" id="1296109"/>
    <lineage>
        <taxon>Eukaryota</taxon>
        <taxon>Fungi</taxon>
        <taxon>Dikarya</taxon>
        <taxon>Basidiomycota</taxon>
        <taxon>Agaricomycotina</taxon>
        <taxon>Tremellomycetes</taxon>
        <taxon>Tremellales</taxon>
        <taxon>Cryptococcaceae</taxon>
        <taxon>Cryptococcus</taxon>
        <taxon>Cryptococcus gattii species complex</taxon>
    </lineage>
</organism>
<dbReference type="InterPro" id="IPR036291">
    <property type="entry name" value="NAD(P)-bd_dom_sf"/>
</dbReference>
<dbReference type="HOGENOM" id="CLU_010194_1_0_1"/>
<dbReference type="Pfam" id="PF13561">
    <property type="entry name" value="adh_short_C2"/>
    <property type="match status" value="1"/>
</dbReference>